<comment type="caution">
    <text evidence="10">The sequence shown here is derived from an EMBL/GenBank/DDBJ whole genome shotgun (WGS) entry which is preliminary data.</text>
</comment>
<evidence type="ECO:0000256" key="3">
    <source>
        <dbReference type="ARBA" id="ARBA00022989"/>
    </source>
</evidence>
<dbReference type="InterPro" id="IPR007568">
    <property type="entry name" value="RTA1"/>
</dbReference>
<sequence>MANDSTYIFYHYNPSAVAAIFFVVLFGLTTSVHIFQMIRNRSWFFIPFIIGGIFETIGYIGRYLSSQETPNWTTIPYVIQSVLLLLAPAFFAASIYMILGRSIISTSHDSLSIIRVKWLTKIFVCGDVISFLAQSAGGGFLSSAKTQSKITTGQNIIIVGLFIQIAFFGFFVVTAGVFHYRLRKCWDCISMSTITVPWVKCLFILYIASLFIMIRSIFRAVEYITGTDGPLMSTEVYLYVFEATLMFLTMITFNIFPPKTLLTPRLAMCDTESRASGTELCDETRPHCNNCLRHGVQCFFGEGVPAPRPSVSPATLGTSGAPSPASSGENTSMGMTEMALLHHFSTSTCYTFSRNPVLQTVWQIRIPQVSFSSPFVFRAIIALSALHLAHIKPEFHDYYISQAELYHNTALQMVSAILPDIDKENCQNIYVFSILTCIISFAKLHTRHGFWANSDRDIEWLTLFRGTVHILASADDSLRTGPLAPMFQMGDRRKLARDTRSTITTPPFLLVLKKLLQDTVQDPNELQCYHGAIDDLALSFATLDIGSHDCETADIFIWLWTVSDQYYGYFQQRKPEAMVIFAYFCVVTKEMEWAWWMQGVSAHTISRIYYLLDEERRCWLQWPMQQVGWGP</sequence>
<evidence type="ECO:0000256" key="9">
    <source>
        <dbReference type="SAM" id="Phobius"/>
    </source>
</evidence>
<evidence type="ECO:0000256" key="5">
    <source>
        <dbReference type="ARBA" id="ARBA00023136"/>
    </source>
</evidence>
<keyword evidence="4" id="KW-0805">Transcription regulation</keyword>
<evidence type="ECO:0000256" key="1">
    <source>
        <dbReference type="ARBA" id="ARBA00004141"/>
    </source>
</evidence>
<feature type="transmembrane region" description="Helical" evidence="9">
    <location>
        <begin position="156"/>
        <end position="178"/>
    </location>
</feature>
<feature type="transmembrane region" description="Helical" evidence="9">
    <location>
        <begin position="198"/>
        <end position="218"/>
    </location>
</feature>
<dbReference type="Pfam" id="PF04479">
    <property type="entry name" value="RTA1"/>
    <property type="match status" value="1"/>
</dbReference>
<dbReference type="PANTHER" id="PTHR31465">
    <property type="entry name" value="PROTEIN RTA1-RELATED"/>
    <property type="match status" value="1"/>
</dbReference>
<evidence type="ECO:0000256" key="8">
    <source>
        <dbReference type="SAM" id="MobiDB-lite"/>
    </source>
</evidence>
<feature type="region of interest" description="Disordered" evidence="8">
    <location>
        <begin position="311"/>
        <end position="330"/>
    </location>
</feature>
<feature type="transmembrane region" description="Helical" evidence="9">
    <location>
        <begin position="77"/>
        <end position="98"/>
    </location>
</feature>
<feature type="transmembrane region" description="Helical" evidence="9">
    <location>
        <begin position="42"/>
        <end position="65"/>
    </location>
</feature>
<name>A0AAD6H807_9EURO</name>
<keyword evidence="11" id="KW-1185">Reference proteome</keyword>
<evidence type="ECO:0000256" key="2">
    <source>
        <dbReference type="ARBA" id="ARBA00022692"/>
    </source>
</evidence>
<dbReference type="InterPro" id="IPR001138">
    <property type="entry name" value="Zn2Cys6_DnaBD"/>
</dbReference>
<proteinExistence type="predicted"/>
<feature type="compositionally biased region" description="Low complexity" evidence="8">
    <location>
        <begin position="319"/>
        <end position="328"/>
    </location>
</feature>
<protein>
    <recommendedName>
        <fullName evidence="12">Zn(2)-C6 fungal-type domain-containing protein</fullName>
    </recommendedName>
</protein>
<evidence type="ECO:0000313" key="11">
    <source>
        <dbReference type="Proteomes" id="UP001213799"/>
    </source>
</evidence>
<dbReference type="Proteomes" id="UP001213799">
    <property type="component" value="Unassembled WGS sequence"/>
</dbReference>
<keyword evidence="2 9" id="KW-0812">Transmembrane</keyword>
<dbReference type="GO" id="GO:0008270">
    <property type="term" value="F:zinc ion binding"/>
    <property type="evidence" value="ECO:0007669"/>
    <property type="project" value="InterPro"/>
</dbReference>
<dbReference type="GeneID" id="81581488"/>
<feature type="transmembrane region" description="Helical" evidence="9">
    <location>
        <begin position="238"/>
        <end position="256"/>
    </location>
</feature>
<dbReference type="RefSeq" id="XP_056756241.1">
    <property type="nucleotide sequence ID" value="XM_056891246.1"/>
</dbReference>
<organism evidence="10 11">
    <name type="scientific">Penicillium hordei</name>
    <dbReference type="NCBI Taxonomy" id="40994"/>
    <lineage>
        <taxon>Eukaryota</taxon>
        <taxon>Fungi</taxon>
        <taxon>Dikarya</taxon>
        <taxon>Ascomycota</taxon>
        <taxon>Pezizomycotina</taxon>
        <taxon>Eurotiomycetes</taxon>
        <taxon>Eurotiomycetidae</taxon>
        <taxon>Eurotiales</taxon>
        <taxon>Aspergillaceae</taxon>
        <taxon>Penicillium</taxon>
    </lineage>
</organism>
<evidence type="ECO:0000256" key="6">
    <source>
        <dbReference type="ARBA" id="ARBA00023163"/>
    </source>
</evidence>
<dbReference type="EMBL" id="JAQJAE010000001">
    <property type="protein sequence ID" value="KAJ5615074.1"/>
    <property type="molecule type" value="Genomic_DNA"/>
</dbReference>
<dbReference type="GO" id="GO:0016020">
    <property type="term" value="C:membrane"/>
    <property type="evidence" value="ECO:0007669"/>
    <property type="project" value="UniProtKB-SubCell"/>
</dbReference>
<dbReference type="PANTHER" id="PTHR31465:SF35">
    <property type="entry name" value="RTA1 DOMAIN PROTEIN-RELATED"/>
    <property type="match status" value="1"/>
</dbReference>
<reference evidence="10" key="1">
    <citation type="journal article" date="2023" name="IMA Fungus">
        <title>Comparative genomic study of the Penicillium genus elucidates a diverse pangenome and 15 lateral gene transfer events.</title>
        <authorList>
            <person name="Petersen C."/>
            <person name="Sorensen T."/>
            <person name="Nielsen M.R."/>
            <person name="Sondergaard T.E."/>
            <person name="Sorensen J.L."/>
            <person name="Fitzpatrick D.A."/>
            <person name="Frisvad J.C."/>
            <person name="Nielsen K.L."/>
        </authorList>
    </citation>
    <scope>NUCLEOTIDE SEQUENCE</scope>
    <source>
        <strain evidence="10">IBT 12815</strain>
    </source>
</reference>
<feature type="transmembrane region" description="Helical" evidence="9">
    <location>
        <begin position="12"/>
        <end position="35"/>
    </location>
</feature>
<comment type="subcellular location">
    <subcellularLocation>
        <location evidence="1">Membrane</location>
        <topology evidence="1">Multi-pass membrane protein</topology>
    </subcellularLocation>
</comment>
<dbReference type="Pfam" id="PF11951">
    <property type="entry name" value="Fungal_trans_2"/>
    <property type="match status" value="1"/>
</dbReference>
<dbReference type="GO" id="GO:0000981">
    <property type="term" value="F:DNA-binding transcription factor activity, RNA polymerase II-specific"/>
    <property type="evidence" value="ECO:0007669"/>
    <property type="project" value="InterPro"/>
</dbReference>
<accession>A0AAD6H807</accession>
<evidence type="ECO:0000313" key="10">
    <source>
        <dbReference type="EMBL" id="KAJ5615074.1"/>
    </source>
</evidence>
<dbReference type="AlphaFoldDB" id="A0AAD6H807"/>
<keyword evidence="3 9" id="KW-1133">Transmembrane helix</keyword>
<evidence type="ECO:0000256" key="4">
    <source>
        <dbReference type="ARBA" id="ARBA00023015"/>
    </source>
</evidence>
<dbReference type="InterPro" id="IPR021858">
    <property type="entry name" value="Fun_TF"/>
</dbReference>
<gene>
    <name evidence="10" type="ORF">N7537_000188</name>
</gene>
<reference evidence="10" key="2">
    <citation type="submission" date="2023-01" db="EMBL/GenBank/DDBJ databases">
        <authorList>
            <person name="Petersen C."/>
        </authorList>
    </citation>
    <scope>NUCLEOTIDE SEQUENCE</scope>
    <source>
        <strain evidence="10">IBT 12815</strain>
    </source>
</reference>
<keyword evidence="7" id="KW-0539">Nucleus</keyword>
<evidence type="ECO:0008006" key="12">
    <source>
        <dbReference type="Google" id="ProtNLM"/>
    </source>
</evidence>
<keyword evidence="5 9" id="KW-0472">Membrane</keyword>
<evidence type="ECO:0000256" key="7">
    <source>
        <dbReference type="ARBA" id="ARBA00023242"/>
    </source>
</evidence>
<dbReference type="CDD" id="cd00067">
    <property type="entry name" value="GAL4"/>
    <property type="match status" value="1"/>
</dbReference>
<keyword evidence="6" id="KW-0804">Transcription</keyword>